<dbReference type="GO" id="GO:0005524">
    <property type="term" value="F:ATP binding"/>
    <property type="evidence" value="ECO:0007669"/>
    <property type="project" value="UniProtKB-UniRule"/>
</dbReference>
<evidence type="ECO:0000256" key="3">
    <source>
        <dbReference type="ARBA" id="ARBA00022741"/>
    </source>
</evidence>
<reference evidence="10 11" key="1">
    <citation type="submission" date="2016-04" db="EMBL/GenBank/DDBJ databases">
        <title>First whole genome shotgun sequence of the bacterium Enteractinococcus sp. strain UASWS1574.</title>
        <authorList>
            <person name="Crovadore J."/>
            <person name="Chablais R."/>
            <person name="Lefort F."/>
        </authorList>
    </citation>
    <scope>NUCLEOTIDE SEQUENCE [LARGE SCALE GENOMIC DNA]</scope>
    <source>
        <strain evidence="10 11">UASWS1574</strain>
    </source>
</reference>
<dbReference type="InterPro" id="IPR027417">
    <property type="entry name" value="P-loop_NTPase"/>
</dbReference>
<name>A0A1B7LZE1_9MICC</name>
<dbReference type="GO" id="GO:0006220">
    <property type="term" value="P:pyrimidine nucleotide metabolic process"/>
    <property type="evidence" value="ECO:0007669"/>
    <property type="project" value="UniProtKB-UniRule"/>
</dbReference>
<organism evidence="10 11">
    <name type="scientific">Enteractinococcus helveticum</name>
    <dbReference type="NCBI Taxonomy" id="1837282"/>
    <lineage>
        <taxon>Bacteria</taxon>
        <taxon>Bacillati</taxon>
        <taxon>Actinomycetota</taxon>
        <taxon>Actinomycetes</taxon>
        <taxon>Micrococcales</taxon>
        <taxon>Micrococcaceae</taxon>
    </lineage>
</organism>
<evidence type="ECO:0000313" key="10">
    <source>
        <dbReference type="EMBL" id="OAV60815.1"/>
    </source>
</evidence>
<keyword evidence="2 8" id="KW-0808">Transferase</keyword>
<sequence>MSAQSRLVIAIDGPSGTGKSTVARWVAQDLKLSYLDTGANYRAATLWCMRNGLDLTQPETVETQQITELITTMPLAQDLNPNNVSVALDGQDITEAIRTDEVTANVSALSTRPQVRELLVKLQQQAIESRPRIVVEGRDITTVVAPDADARILLTASPEVRMARRRQQLRETDQDPTNVESDVMVRDAKDSALVDFMTPAEGVAEIDSTNLSLEDTVTVVLAEIQRQVNAKQS</sequence>
<evidence type="ECO:0000256" key="4">
    <source>
        <dbReference type="ARBA" id="ARBA00022777"/>
    </source>
</evidence>
<evidence type="ECO:0000259" key="9">
    <source>
        <dbReference type="Pfam" id="PF02224"/>
    </source>
</evidence>
<dbReference type="EMBL" id="LXEY01000018">
    <property type="protein sequence ID" value="OAV60815.1"/>
    <property type="molecule type" value="Genomic_DNA"/>
</dbReference>
<comment type="catalytic activity">
    <reaction evidence="7 8">
        <text>CMP + ATP = CDP + ADP</text>
        <dbReference type="Rhea" id="RHEA:11600"/>
        <dbReference type="ChEBI" id="CHEBI:30616"/>
        <dbReference type="ChEBI" id="CHEBI:58069"/>
        <dbReference type="ChEBI" id="CHEBI:60377"/>
        <dbReference type="ChEBI" id="CHEBI:456216"/>
        <dbReference type="EC" id="2.7.4.25"/>
    </reaction>
</comment>
<protein>
    <recommendedName>
        <fullName evidence="8">Cytidylate kinase</fullName>
        <shortName evidence="8">CK</shortName>
        <ecNumber evidence="8">2.7.4.25</ecNumber>
    </recommendedName>
    <alternativeName>
        <fullName evidence="8">Cytidine monophosphate kinase</fullName>
        <shortName evidence="8">CMP kinase</shortName>
    </alternativeName>
</protein>
<dbReference type="InterPro" id="IPR003136">
    <property type="entry name" value="Cytidylate_kin"/>
</dbReference>
<feature type="binding site" evidence="8">
    <location>
        <begin position="13"/>
        <end position="21"/>
    </location>
    <ligand>
        <name>ATP</name>
        <dbReference type="ChEBI" id="CHEBI:30616"/>
    </ligand>
</feature>
<dbReference type="RefSeq" id="WP_043057860.1">
    <property type="nucleotide sequence ID" value="NZ_LXEY01000018.1"/>
</dbReference>
<keyword evidence="5 8" id="KW-0067">ATP-binding</keyword>
<keyword evidence="3 8" id="KW-0547">Nucleotide-binding</keyword>
<accession>A0A1B7LZE1</accession>
<evidence type="ECO:0000256" key="2">
    <source>
        <dbReference type="ARBA" id="ARBA00022679"/>
    </source>
</evidence>
<evidence type="ECO:0000256" key="1">
    <source>
        <dbReference type="ARBA" id="ARBA00009427"/>
    </source>
</evidence>
<dbReference type="STRING" id="1837282.A6F49_09985"/>
<comment type="similarity">
    <text evidence="1 8">Belongs to the cytidylate kinase family. Type 1 subfamily.</text>
</comment>
<dbReference type="GO" id="GO:0036430">
    <property type="term" value="F:CMP kinase activity"/>
    <property type="evidence" value="ECO:0007669"/>
    <property type="project" value="RHEA"/>
</dbReference>
<dbReference type="EC" id="2.7.4.25" evidence="8"/>
<comment type="subcellular location">
    <subcellularLocation>
        <location evidence="8">Cytoplasm</location>
    </subcellularLocation>
</comment>
<dbReference type="CDD" id="cd02020">
    <property type="entry name" value="CMPK"/>
    <property type="match status" value="1"/>
</dbReference>
<dbReference type="SUPFAM" id="SSF52540">
    <property type="entry name" value="P-loop containing nucleoside triphosphate hydrolases"/>
    <property type="match status" value="1"/>
</dbReference>
<dbReference type="GO" id="GO:0005737">
    <property type="term" value="C:cytoplasm"/>
    <property type="evidence" value="ECO:0007669"/>
    <property type="project" value="UniProtKB-SubCell"/>
</dbReference>
<dbReference type="HAMAP" id="MF_00238">
    <property type="entry name" value="Cytidyl_kinase_type1"/>
    <property type="match status" value="1"/>
</dbReference>
<keyword evidence="8" id="KW-0963">Cytoplasm</keyword>
<dbReference type="Proteomes" id="UP000078292">
    <property type="component" value="Unassembled WGS sequence"/>
</dbReference>
<dbReference type="NCBIfam" id="TIGR00017">
    <property type="entry name" value="cmk"/>
    <property type="match status" value="1"/>
</dbReference>
<evidence type="ECO:0000256" key="5">
    <source>
        <dbReference type="ARBA" id="ARBA00022840"/>
    </source>
</evidence>
<comment type="catalytic activity">
    <reaction evidence="6 8">
        <text>dCMP + ATP = dCDP + ADP</text>
        <dbReference type="Rhea" id="RHEA:25094"/>
        <dbReference type="ChEBI" id="CHEBI:30616"/>
        <dbReference type="ChEBI" id="CHEBI:57566"/>
        <dbReference type="ChEBI" id="CHEBI:58593"/>
        <dbReference type="ChEBI" id="CHEBI:456216"/>
        <dbReference type="EC" id="2.7.4.25"/>
    </reaction>
</comment>
<dbReference type="InterPro" id="IPR011994">
    <property type="entry name" value="Cytidylate_kinase_dom"/>
</dbReference>
<dbReference type="Pfam" id="PF02224">
    <property type="entry name" value="Cytidylate_kin"/>
    <property type="match status" value="1"/>
</dbReference>
<evidence type="ECO:0000256" key="7">
    <source>
        <dbReference type="ARBA" id="ARBA00048478"/>
    </source>
</evidence>
<dbReference type="Gene3D" id="3.40.50.300">
    <property type="entry name" value="P-loop containing nucleotide triphosphate hydrolases"/>
    <property type="match status" value="1"/>
</dbReference>
<evidence type="ECO:0000256" key="8">
    <source>
        <dbReference type="HAMAP-Rule" id="MF_00238"/>
    </source>
</evidence>
<keyword evidence="11" id="KW-1185">Reference proteome</keyword>
<gene>
    <name evidence="8" type="primary">cmk</name>
    <name evidence="10" type="ORF">A6F49_09985</name>
</gene>
<dbReference type="OrthoDB" id="9807434at2"/>
<feature type="domain" description="Cytidylate kinase" evidence="9">
    <location>
        <begin position="9"/>
        <end position="225"/>
    </location>
</feature>
<comment type="caution">
    <text evidence="10">The sequence shown here is derived from an EMBL/GenBank/DDBJ whole genome shotgun (WGS) entry which is preliminary data.</text>
</comment>
<dbReference type="AlphaFoldDB" id="A0A1B7LZE1"/>
<evidence type="ECO:0000256" key="6">
    <source>
        <dbReference type="ARBA" id="ARBA00047615"/>
    </source>
</evidence>
<proteinExistence type="inferred from homology"/>
<keyword evidence="4 8" id="KW-0418">Kinase</keyword>
<evidence type="ECO:0000313" key="11">
    <source>
        <dbReference type="Proteomes" id="UP000078292"/>
    </source>
</evidence>
<dbReference type="GO" id="GO:0036431">
    <property type="term" value="F:dCMP kinase activity"/>
    <property type="evidence" value="ECO:0007669"/>
    <property type="project" value="InterPro"/>
</dbReference>